<keyword evidence="1" id="KW-0930">Antiviral protein</keyword>
<dbReference type="InterPro" id="IPR036389">
    <property type="entry name" value="RNase_III_sf"/>
</dbReference>
<dbReference type="GO" id="GO:0050688">
    <property type="term" value="P:regulation of defense response to virus"/>
    <property type="evidence" value="ECO:0007669"/>
    <property type="project" value="UniProtKB-KW"/>
</dbReference>
<dbReference type="InterPro" id="IPR011545">
    <property type="entry name" value="DEAD/DEAH_box_helicase_dom"/>
</dbReference>
<keyword evidence="14" id="KW-0540">Nuclease</keyword>
<dbReference type="SMART" id="SM00487">
    <property type="entry name" value="DEXDc"/>
    <property type="match status" value="1"/>
</dbReference>
<evidence type="ECO:0000259" key="10">
    <source>
        <dbReference type="PROSITE" id="PS50142"/>
    </source>
</evidence>
<dbReference type="PANTHER" id="PTHR14950:SF37">
    <property type="entry name" value="ENDORIBONUCLEASE DICER"/>
    <property type="match status" value="1"/>
</dbReference>
<evidence type="ECO:0000313" key="15">
    <source>
        <dbReference type="Proteomes" id="UP000803844"/>
    </source>
</evidence>
<dbReference type="InterPro" id="IPR014001">
    <property type="entry name" value="Helicase_ATP-bd"/>
</dbReference>
<dbReference type="InterPro" id="IPR027417">
    <property type="entry name" value="P-loop_NTPase"/>
</dbReference>
<dbReference type="InterPro" id="IPR000999">
    <property type="entry name" value="RNase_III_dom"/>
</dbReference>
<dbReference type="SMR" id="A0A9P5CQB2"/>
<dbReference type="InterPro" id="IPR005034">
    <property type="entry name" value="Dicer_dimerisation"/>
</dbReference>
<dbReference type="GO" id="GO:0004525">
    <property type="term" value="F:ribonuclease III activity"/>
    <property type="evidence" value="ECO:0007669"/>
    <property type="project" value="InterPro"/>
</dbReference>
<proteinExistence type="inferred from homology"/>
<dbReference type="GO" id="GO:0005524">
    <property type="term" value="F:ATP binding"/>
    <property type="evidence" value="ECO:0007669"/>
    <property type="project" value="UniProtKB-KW"/>
</dbReference>
<feature type="domain" description="RNase III" evidence="10">
    <location>
        <begin position="968"/>
        <end position="1111"/>
    </location>
</feature>
<evidence type="ECO:0000256" key="1">
    <source>
        <dbReference type="ARBA" id="ARBA00022721"/>
    </source>
</evidence>
<dbReference type="CDD" id="cd18034">
    <property type="entry name" value="DEXHc_dicer"/>
    <property type="match status" value="1"/>
</dbReference>
<dbReference type="Gene3D" id="1.10.1520.10">
    <property type="entry name" value="Ribonuclease III domain"/>
    <property type="match status" value="2"/>
</dbReference>
<reference evidence="14" key="1">
    <citation type="journal article" date="2020" name="Phytopathology">
        <title>Genome sequence of the chestnut blight fungus Cryphonectria parasitica EP155: A fundamental resource for an archetypical invasive plant pathogen.</title>
        <authorList>
            <person name="Crouch J.A."/>
            <person name="Dawe A."/>
            <person name="Aerts A."/>
            <person name="Barry K."/>
            <person name="Churchill A.C.L."/>
            <person name="Grimwood J."/>
            <person name="Hillman B."/>
            <person name="Milgroom M.G."/>
            <person name="Pangilinan J."/>
            <person name="Smith M."/>
            <person name="Salamov A."/>
            <person name="Schmutz J."/>
            <person name="Yadav J."/>
            <person name="Grigoriev I.V."/>
            <person name="Nuss D."/>
        </authorList>
    </citation>
    <scope>NUCLEOTIDE SEQUENCE</scope>
    <source>
        <strain evidence="14">EP155</strain>
    </source>
</reference>
<feature type="domain" description="RNase III" evidence="10">
    <location>
        <begin position="1153"/>
        <end position="1351"/>
    </location>
</feature>
<dbReference type="CDD" id="cd00593">
    <property type="entry name" value="RIBOc"/>
    <property type="match status" value="2"/>
</dbReference>
<dbReference type="SUPFAM" id="SSF54768">
    <property type="entry name" value="dsRNA-binding domain-like"/>
    <property type="match status" value="1"/>
</dbReference>
<comment type="similarity">
    <text evidence="8">Belongs to the helicase family. Dicer subfamily.</text>
</comment>
<feature type="region of interest" description="Disordered" evidence="9">
    <location>
        <begin position="1253"/>
        <end position="1272"/>
    </location>
</feature>
<dbReference type="PROSITE" id="PS50142">
    <property type="entry name" value="RNASE_3_2"/>
    <property type="match status" value="2"/>
</dbReference>
<sequence length="1451" mass="163401">MAYYTDSSSSESEDFEDVINQVVAEEDITGAAWYDGHLSEEDSPGGKPRPKEQLPKDIVKMDARAYQLEMLEASLKENIICAMDTGSGKTHVAILRIKAELEEMPEGQVVWFLTPTVSLCAQQYAVVKAQIPSVQTKIVTGADKVDSWSSTTWDGALLNVKVIITTPQVLLDALLHGFVNISSLALMVFDEAHHCNKNHAYSRVMKEFYWESKTKHEPVPRILGLTASPVVRSDISSLKRLESTLDAVCRSPTRHREELIANSQRPALFSIIYNPKLQPYAAGFSESLTKLMAARNKLNILEDPYVVSLRAEISDRSRRKLEKAIKEKRTYVQDTMKSFCRRSMEMAKELGAWAADWFISEAIRLFLAGIYRQGASSKSFRDAEVIFLARVFQDANIEPPPPLTTHSGLSEKVQRIIEVLLNYDKDARAICFVKERATTVVLSHILTTHPEVSSKFRIGTMVGTSFVPGVKRDFLDLPETGGSQCLEAFREGRKNMLVATSVLEEGIDVPACNLIICFDKPNNLRAFIQRRGRARMRQSHLYLFVEDEAEADWEALEAQMKLQYEDEKREHERLEAIENSEALDYPEELRVESTGARLTINDAKSHLQHFVSTLASRKFVQTQPDYLIEKVSQGYQPGDQPLLKATVLLPVSVPQALRQVTSSRTWVSEKNACMDAAFQAYKALYEAGLVDDHLLPLRDRLELELEVRPGMREVRGLYNPWLSIAAACTQGDVPLCRRALKVSDGNNSELCEFELAIPVALPEMKPMVVWWDHRAQLTLRIDSDAVMADTDVRHADQTTINQQDHTSVLLSLAYGHRNMTIRDDCILRLVSKSGPLSMEQLGQVEFAPGLVTANGSSYLVRDERDQSRHPYYFESVLPSKPPAESIRKVYRGFDEDPTEATYLSVRKWPKKTGFFHRPCSPQHSPSTKPYAYILPAETTTVDRIPLVYAQMGLLMPSLVCYTELYLVAAELSRKVLAPLRISNVSMLVEAICAKSARTPENYERIEFLGDSILKTCITVNLAATKLHLPEGILSLMKDRLVSNARLCRAACDAELDQFLVTQQLVTKGWQPPYMSDLAKQDQEPESKRILSPKTLADVVEALIGVSFVDGGLPKALECIRLFIPESQPRPFSEVRDILFGAAEPKGMKLPADLQLLEQLIEYSFCEKALLVEAVTHPSYNVSGTVACYDRLEFIGDAILDYIIVEEVFALEPALENWQMHLLRTALVNADILGFLIMEWSYKQMGFEVCRANEGDSDSKSSGDSTSDKASPRLEQTEVPIPLWSFMRQSSAELTMEREITKARFEELRDPILEAMRSGTHYPWALFARLHAQKFYSDFFEALVGAIWVDAGPGFDACRAFVARSGVLPYLKRLLRDQVHVLHPKEELGRLAGRERVEYVVKETLKDDGDGKEWACEVRVGGRYVTDVTGCLFKEESRVKAATQACEILKRK</sequence>
<keyword evidence="14" id="KW-0255">Endonuclease</keyword>
<dbReference type="GO" id="GO:0004386">
    <property type="term" value="F:helicase activity"/>
    <property type="evidence" value="ECO:0007669"/>
    <property type="project" value="UniProtKB-KW"/>
</dbReference>
<dbReference type="Pfam" id="PF00270">
    <property type="entry name" value="DEAD"/>
    <property type="match status" value="1"/>
</dbReference>
<evidence type="ECO:0000259" key="11">
    <source>
        <dbReference type="PROSITE" id="PS51192"/>
    </source>
</evidence>
<dbReference type="PROSITE" id="PS51192">
    <property type="entry name" value="HELICASE_ATP_BIND_1"/>
    <property type="match status" value="1"/>
</dbReference>
<evidence type="ECO:0000256" key="8">
    <source>
        <dbReference type="PROSITE-ProRule" id="PRU00657"/>
    </source>
</evidence>
<keyword evidence="15" id="KW-1185">Reference proteome</keyword>
<name>A0A9P5CQB2_CRYP1</name>
<dbReference type="InterPro" id="IPR001650">
    <property type="entry name" value="Helicase_C-like"/>
</dbReference>
<dbReference type="Pfam" id="PF00271">
    <property type="entry name" value="Helicase_C"/>
    <property type="match status" value="1"/>
</dbReference>
<dbReference type="GO" id="GO:0005634">
    <property type="term" value="C:nucleus"/>
    <property type="evidence" value="ECO:0007669"/>
    <property type="project" value="TreeGrafter"/>
</dbReference>
<keyword evidence="8" id="KW-0694">RNA-binding</keyword>
<gene>
    <name evidence="14" type="primary">dcl2</name>
    <name evidence="14" type="ORF">M406DRAFT_276559</name>
</gene>
<feature type="domain" description="Helicase C-terminal" evidence="12">
    <location>
        <begin position="412"/>
        <end position="582"/>
    </location>
</feature>
<dbReference type="CDD" id="cd18802">
    <property type="entry name" value="SF2_C_dicer"/>
    <property type="match status" value="1"/>
</dbReference>
<evidence type="ECO:0000256" key="5">
    <source>
        <dbReference type="ARBA" id="ARBA00022806"/>
    </source>
</evidence>
<keyword evidence="2" id="KW-0677">Repeat</keyword>
<evidence type="ECO:0000256" key="3">
    <source>
        <dbReference type="ARBA" id="ARBA00022741"/>
    </source>
</evidence>
<dbReference type="PROSITE" id="PS51194">
    <property type="entry name" value="HELICASE_CTER"/>
    <property type="match status" value="1"/>
</dbReference>
<evidence type="ECO:0000256" key="6">
    <source>
        <dbReference type="ARBA" id="ARBA00022840"/>
    </source>
</evidence>
<dbReference type="Gene3D" id="3.40.50.300">
    <property type="entry name" value="P-loop containing nucleotide triphosphate hydrolases"/>
    <property type="match status" value="2"/>
</dbReference>
<dbReference type="GO" id="GO:0051607">
    <property type="term" value="P:defense response to virus"/>
    <property type="evidence" value="ECO:0007669"/>
    <property type="project" value="UniProtKB-KW"/>
</dbReference>
<dbReference type="PANTHER" id="PTHR14950">
    <property type="entry name" value="DICER-RELATED"/>
    <property type="match status" value="1"/>
</dbReference>
<dbReference type="SMART" id="SM00535">
    <property type="entry name" value="RIBOc"/>
    <property type="match status" value="2"/>
</dbReference>
<evidence type="ECO:0000256" key="4">
    <source>
        <dbReference type="ARBA" id="ARBA00022801"/>
    </source>
</evidence>
<organism evidence="14 15">
    <name type="scientific">Cryphonectria parasitica (strain ATCC 38755 / EP155)</name>
    <dbReference type="NCBI Taxonomy" id="660469"/>
    <lineage>
        <taxon>Eukaryota</taxon>
        <taxon>Fungi</taxon>
        <taxon>Dikarya</taxon>
        <taxon>Ascomycota</taxon>
        <taxon>Pezizomycotina</taxon>
        <taxon>Sordariomycetes</taxon>
        <taxon>Sordariomycetidae</taxon>
        <taxon>Diaporthales</taxon>
        <taxon>Cryphonectriaceae</taxon>
        <taxon>Cryphonectria-Endothia species complex</taxon>
        <taxon>Cryphonectria</taxon>
    </lineage>
</organism>
<evidence type="ECO:0000259" key="12">
    <source>
        <dbReference type="PROSITE" id="PS51194"/>
    </source>
</evidence>
<dbReference type="SUPFAM" id="SSF69065">
    <property type="entry name" value="RNase III domain-like"/>
    <property type="match status" value="2"/>
</dbReference>
<dbReference type="GO" id="GO:0005737">
    <property type="term" value="C:cytoplasm"/>
    <property type="evidence" value="ECO:0007669"/>
    <property type="project" value="TreeGrafter"/>
</dbReference>
<dbReference type="RefSeq" id="XP_040776821.1">
    <property type="nucleotide sequence ID" value="XM_040918288.1"/>
</dbReference>
<feature type="domain" description="Helicase ATP-binding" evidence="11">
    <location>
        <begin position="70"/>
        <end position="247"/>
    </location>
</feature>
<dbReference type="GeneID" id="63835417"/>
<evidence type="ECO:0000313" key="14">
    <source>
        <dbReference type="EMBL" id="KAF3765860.1"/>
    </source>
</evidence>
<comment type="caution">
    <text evidence="14">The sequence shown here is derived from an EMBL/GenBank/DDBJ whole genome shotgun (WGS) entry which is preliminary data.</text>
</comment>
<dbReference type="EMBL" id="MU032347">
    <property type="protein sequence ID" value="KAF3765860.1"/>
    <property type="molecule type" value="Genomic_DNA"/>
</dbReference>
<keyword evidence="4" id="KW-0378">Hydrolase</keyword>
<dbReference type="Pfam" id="PF00636">
    <property type="entry name" value="Ribonuclease_3"/>
    <property type="match status" value="2"/>
</dbReference>
<accession>A0A9P5CQB2</accession>
<evidence type="ECO:0000259" key="13">
    <source>
        <dbReference type="PROSITE" id="PS51327"/>
    </source>
</evidence>
<protein>
    <submittedName>
        <fullName evidence="14">Dicer-like endonuclease</fullName>
    </submittedName>
</protein>
<dbReference type="Proteomes" id="UP000803844">
    <property type="component" value="Unassembled WGS sequence"/>
</dbReference>
<evidence type="ECO:0000256" key="9">
    <source>
        <dbReference type="SAM" id="MobiDB-lite"/>
    </source>
</evidence>
<dbReference type="Gene3D" id="3.30.160.380">
    <property type="entry name" value="Dicer dimerisation domain"/>
    <property type="match status" value="1"/>
</dbReference>
<dbReference type="OrthoDB" id="416741at2759"/>
<keyword evidence="3" id="KW-0547">Nucleotide-binding</keyword>
<feature type="domain" description="Dicer dsRNA-binding fold" evidence="13">
    <location>
        <begin position="603"/>
        <end position="704"/>
    </location>
</feature>
<dbReference type="InterPro" id="IPR038248">
    <property type="entry name" value="Dicer_dimer_sf"/>
</dbReference>
<dbReference type="GO" id="GO:0030422">
    <property type="term" value="P:siRNA processing"/>
    <property type="evidence" value="ECO:0007669"/>
    <property type="project" value="TreeGrafter"/>
</dbReference>
<keyword evidence="6" id="KW-0067">ATP-binding</keyword>
<keyword evidence="5" id="KW-0347">Helicase</keyword>
<dbReference type="GO" id="GO:0003723">
    <property type="term" value="F:RNA binding"/>
    <property type="evidence" value="ECO:0007669"/>
    <property type="project" value="UniProtKB-UniRule"/>
</dbReference>
<dbReference type="PROSITE" id="PS51327">
    <property type="entry name" value="DICER_DSRBF"/>
    <property type="match status" value="1"/>
</dbReference>
<dbReference type="Pfam" id="PF03368">
    <property type="entry name" value="Dicer_dimer"/>
    <property type="match status" value="1"/>
</dbReference>
<evidence type="ECO:0000256" key="2">
    <source>
        <dbReference type="ARBA" id="ARBA00022737"/>
    </source>
</evidence>
<dbReference type="SMART" id="SM00490">
    <property type="entry name" value="HELICc"/>
    <property type="match status" value="1"/>
</dbReference>
<evidence type="ECO:0000256" key="7">
    <source>
        <dbReference type="ARBA" id="ARBA00023118"/>
    </source>
</evidence>
<keyword evidence="7" id="KW-0051">Antiviral defense</keyword>
<feature type="region of interest" description="Disordered" evidence="9">
    <location>
        <begin position="34"/>
        <end position="53"/>
    </location>
</feature>
<dbReference type="SUPFAM" id="SSF52540">
    <property type="entry name" value="P-loop containing nucleoside triphosphate hydrolases"/>
    <property type="match status" value="1"/>
</dbReference>